<organism evidence="2 3">
    <name type="scientific">Peptostreptococcus equinus</name>
    <dbReference type="NCBI Taxonomy" id="3003601"/>
    <lineage>
        <taxon>Bacteria</taxon>
        <taxon>Bacillati</taxon>
        <taxon>Bacillota</taxon>
        <taxon>Clostridia</taxon>
        <taxon>Peptostreptococcales</taxon>
        <taxon>Peptostreptococcaceae</taxon>
        <taxon>Peptostreptococcus</taxon>
    </lineage>
</organism>
<sequence length="56" mass="5977">MGIFGLIFLVAIVMIVCGIINLFSFIIKIGVKASIIVIIIGIALLIINKIASSIYV</sequence>
<evidence type="ECO:0000256" key="1">
    <source>
        <dbReference type="SAM" id="Phobius"/>
    </source>
</evidence>
<keyword evidence="3" id="KW-1185">Reference proteome</keyword>
<evidence type="ECO:0000313" key="3">
    <source>
        <dbReference type="Proteomes" id="UP001164187"/>
    </source>
</evidence>
<keyword evidence="1" id="KW-0472">Membrane</keyword>
<dbReference type="EMBL" id="CP114052">
    <property type="protein sequence ID" value="WAW15417.1"/>
    <property type="molecule type" value="Genomic_DNA"/>
</dbReference>
<protein>
    <submittedName>
        <fullName evidence="2">Uncharacterized protein</fullName>
    </submittedName>
</protein>
<name>A0ABY7JPX3_9FIRM</name>
<gene>
    <name evidence="2" type="ORF">O0R46_02945</name>
</gene>
<keyword evidence="1" id="KW-0812">Transmembrane</keyword>
<feature type="transmembrane region" description="Helical" evidence="1">
    <location>
        <begin position="34"/>
        <end position="55"/>
    </location>
</feature>
<evidence type="ECO:0000313" key="2">
    <source>
        <dbReference type="EMBL" id="WAW15417.1"/>
    </source>
</evidence>
<accession>A0ABY7JPX3</accession>
<dbReference type="RefSeq" id="WP_269312090.1">
    <property type="nucleotide sequence ID" value="NZ_CP114052.1"/>
</dbReference>
<proteinExistence type="predicted"/>
<dbReference type="Proteomes" id="UP001164187">
    <property type="component" value="Chromosome"/>
</dbReference>
<keyword evidence="1" id="KW-1133">Transmembrane helix</keyword>
<feature type="transmembrane region" description="Helical" evidence="1">
    <location>
        <begin position="6"/>
        <end position="27"/>
    </location>
</feature>
<reference evidence="2" key="1">
    <citation type="submission" date="2022-12" db="EMBL/GenBank/DDBJ databases">
        <title>Peptostreptococcus.</title>
        <authorList>
            <person name="Lee S.H."/>
        </authorList>
    </citation>
    <scope>NUCLEOTIDE SEQUENCE</scope>
    <source>
        <strain evidence="2">CBA3647</strain>
    </source>
</reference>